<evidence type="ECO:0000313" key="1">
    <source>
        <dbReference type="EMBL" id="TWW61185.1"/>
    </source>
</evidence>
<dbReference type="AlphaFoldDB" id="A0A5C6N249"/>
<gene>
    <name evidence="1" type="ORF">D4764_05G0012750</name>
</gene>
<dbReference type="Proteomes" id="UP000324091">
    <property type="component" value="Chromosome 5"/>
</dbReference>
<keyword evidence="2" id="KW-1185">Reference proteome</keyword>
<reference evidence="1 2" key="1">
    <citation type="submission" date="2019-04" db="EMBL/GenBank/DDBJ databases">
        <title>Chromosome genome assembly for Takifugu flavidus.</title>
        <authorList>
            <person name="Xiao S."/>
        </authorList>
    </citation>
    <scope>NUCLEOTIDE SEQUENCE [LARGE SCALE GENOMIC DNA]</scope>
    <source>
        <strain evidence="1">HTHZ2018</strain>
        <tissue evidence="1">Muscle</tissue>
    </source>
</reference>
<comment type="caution">
    <text evidence="1">The sequence shown here is derived from an EMBL/GenBank/DDBJ whole genome shotgun (WGS) entry which is preliminary data.</text>
</comment>
<sequence length="90" mass="9704">MRSCEEQEDAFFSLISNFTSLPQYLQMKWPLLDVPGSAGLKDSRSPTPGHLGPLVLTGSPADYVLITPAEERMHKVGGNSGLAPQAPTLH</sequence>
<dbReference type="EMBL" id="RHFK02000018">
    <property type="protein sequence ID" value="TWW61185.1"/>
    <property type="molecule type" value="Genomic_DNA"/>
</dbReference>
<name>A0A5C6N249_9TELE</name>
<protein>
    <submittedName>
        <fullName evidence="1">Transcription factor 7-like 1-A HMG box transcription factor 3-A</fullName>
    </submittedName>
</protein>
<organism evidence="1 2">
    <name type="scientific">Takifugu flavidus</name>
    <name type="common">sansaifugu</name>
    <dbReference type="NCBI Taxonomy" id="433684"/>
    <lineage>
        <taxon>Eukaryota</taxon>
        <taxon>Metazoa</taxon>
        <taxon>Chordata</taxon>
        <taxon>Craniata</taxon>
        <taxon>Vertebrata</taxon>
        <taxon>Euteleostomi</taxon>
        <taxon>Actinopterygii</taxon>
        <taxon>Neopterygii</taxon>
        <taxon>Teleostei</taxon>
        <taxon>Neoteleostei</taxon>
        <taxon>Acanthomorphata</taxon>
        <taxon>Eupercaria</taxon>
        <taxon>Tetraodontiformes</taxon>
        <taxon>Tetradontoidea</taxon>
        <taxon>Tetraodontidae</taxon>
        <taxon>Takifugu</taxon>
    </lineage>
</organism>
<evidence type="ECO:0000313" key="2">
    <source>
        <dbReference type="Proteomes" id="UP000324091"/>
    </source>
</evidence>
<accession>A0A5C6N249</accession>
<proteinExistence type="predicted"/>